<evidence type="ECO:0000256" key="13">
    <source>
        <dbReference type="SAM" id="MobiDB-lite"/>
    </source>
</evidence>
<accession>A0A420E943</accession>
<feature type="compositionally biased region" description="Basic and acidic residues" evidence="13">
    <location>
        <begin position="99"/>
        <end position="109"/>
    </location>
</feature>
<dbReference type="EMBL" id="RAQO01000008">
    <property type="protein sequence ID" value="RKF15907.1"/>
    <property type="molecule type" value="Genomic_DNA"/>
</dbReference>
<evidence type="ECO:0000256" key="12">
    <source>
        <dbReference type="ARBA" id="ARBA00035727"/>
    </source>
</evidence>
<dbReference type="AlphaFoldDB" id="A0A420E943"/>
<dbReference type="PANTHER" id="PTHR39579:SF1">
    <property type="entry name" value="INNER MEMBRANE PROTEIN YHCB"/>
    <property type="match status" value="1"/>
</dbReference>
<dbReference type="GO" id="GO:0008360">
    <property type="term" value="P:regulation of cell shape"/>
    <property type="evidence" value="ECO:0007669"/>
    <property type="project" value="UniProtKB-KW"/>
</dbReference>
<evidence type="ECO:0000256" key="8">
    <source>
        <dbReference type="ARBA" id="ARBA00023136"/>
    </source>
</evidence>
<keyword evidence="16" id="KW-1185">Reference proteome</keyword>
<evidence type="ECO:0000256" key="14">
    <source>
        <dbReference type="SAM" id="Phobius"/>
    </source>
</evidence>
<feature type="region of interest" description="Disordered" evidence="13">
    <location>
        <begin position="99"/>
        <end position="132"/>
    </location>
</feature>
<evidence type="ECO:0000256" key="9">
    <source>
        <dbReference type="ARBA" id="ARBA00023306"/>
    </source>
</evidence>
<keyword evidence="9" id="KW-0131">Cell cycle</keyword>
<dbReference type="GO" id="GO:0051301">
    <property type="term" value="P:cell division"/>
    <property type="evidence" value="ECO:0007669"/>
    <property type="project" value="UniProtKB-KW"/>
</dbReference>
<comment type="caution">
    <text evidence="15">The sequence shown here is derived from an EMBL/GenBank/DDBJ whole genome shotgun (WGS) entry which is preliminary data.</text>
</comment>
<dbReference type="Pfam" id="PF06295">
    <property type="entry name" value="ZapG-like"/>
    <property type="match status" value="1"/>
</dbReference>
<comment type="subcellular location">
    <subcellularLocation>
        <location evidence="1">Cell inner membrane</location>
        <topology evidence="1">Single-pass membrane protein</topology>
    </subcellularLocation>
</comment>
<dbReference type="PANTHER" id="PTHR39579">
    <property type="entry name" value="INNER MEMBRANE PROTEIN YHCB"/>
    <property type="match status" value="1"/>
</dbReference>
<evidence type="ECO:0000313" key="16">
    <source>
        <dbReference type="Proteomes" id="UP000286482"/>
    </source>
</evidence>
<sequence length="132" mass="15321">MDAVNSLALVLLGMVIGYIVARLFNKSSTLDAQSKVDYENNRRELEQYRTQVNSHFETSAQLLEDMAKHYQNIYEHMASQSRELMKEEQQPTLFAEFEQNKEEEPKVENLESQPKDYSNQPSGLFKAQRKAS</sequence>
<keyword evidence="5 14" id="KW-0812">Transmembrane</keyword>
<keyword evidence="2" id="KW-1003">Cell membrane</keyword>
<dbReference type="Proteomes" id="UP000286482">
    <property type="component" value="Unassembled WGS sequence"/>
</dbReference>
<feature type="compositionally biased region" description="Polar residues" evidence="13">
    <location>
        <begin position="110"/>
        <end position="122"/>
    </location>
</feature>
<dbReference type="InterPro" id="IPR009386">
    <property type="entry name" value="ZapG-like"/>
</dbReference>
<keyword evidence="8 14" id="KW-0472">Membrane</keyword>
<evidence type="ECO:0000256" key="6">
    <source>
        <dbReference type="ARBA" id="ARBA00022960"/>
    </source>
</evidence>
<evidence type="ECO:0000256" key="1">
    <source>
        <dbReference type="ARBA" id="ARBA00004377"/>
    </source>
</evidence>
<keyword evidence="4" id="KW-0132">Cell division</keyword>
<protein>
    <recommendedName>
        <fullName evidence="11">Z-ring associated protein G</fullName>
    </recommendedName>
    <alternativeName>
        <fullName evidence="12">Cell division protein ZapG</fullName>
    </alternativeName>
</protein>
<evidence type="ECO:0000256" key="2">
    <source>
        <dbReference type="ARBA" id="ARBA00022475"/>
    </source>
</evidence>
<dbReference type="GO" id="GO:0005886">
    <property type="term" value="C:plasma membrane"/>
    <property type="evidence" value="ECO:0007669"/>
    <property type="project" value="UniProtKB-SubCell"/>
</dbReference>
<evidence type="ECO:0000256" key="5">
    <source>
        <dbReference type="ARBA" id="ARBA00022692"/>
    </source>
</evidence>
<evidence type="ECO:0000256" key="7">
    <source>
        <dbReference type="ARBA" id="ARBA00022989"/>
    </source>
</evidence>
<reference evidence="15 16" key="1">
    <citation type="submission" date="2018-09" db="EMBL/GenBank/DDBJ databases">
        <authorList>
            <person name="Wang Z."/>
        </authorList>
    </citation>
    <scope>NUCLEOTIDE SEQUENCE [LARGE SCALE GENOMIC DNA]</scope>
    <source>
        <strain evidence="15 16">ALS 81</strain>
    </source>
</reference>
<feature type="transmembrane region" description="Helical" evidence="14">
    <location>
        <begin position="6"/>
        <end position="25"/>
    </location>
</feature>
<keyword evidence="6" id="KW-0133">Cell shape</keyword>
<name>A0A420E943_9ALTE</name>
<evidence type="ECO:0000256" key="3">
    <source>
        <dbReference type="ARBA" id="ARBA00022519"/>
    </source>
</evidence>
<organism evidence="15 16">
    <name type="scientific">Alginatibacterium sediminis</name>
    <dbReference type="NCBI Taxonomy" id="2164068"/>
    <lineage>
        <taxon>Bacteria</taxon>
        <taxon>Pseudomonadati</taxon>
        <taxon>Pseudomonadota</taxon>
        <taxon>Gammaproteobacteria</taxon>
        <taxon>Alteromonadales</taxon>
        <taxon>Alteromonadaceae</taxon>
        <taxon>Alginatibacterium</taxon>
    </lineage>
</organism>
<keyword evidence="3" id="KW-0997">Cell inner membrane</keyword>
<gene>
    <name evidence="15" type="ORF">DBZ36_16205</name>
</gene>
<keyword evidence="7 14" id="KW-1133">Transmembrane helix</keyword>
<proteinExistence type="inferred from homology"/>
<comment type="similarity">
    <text evidence="10">Belongs to the ZapG family.</text>
</comment>
<evidence type="ECO:0000256" key="11">
    <source>
        <dbReference type="ARBA" id="ARBA00035703"/>
    </source>
</evidence>
<dbReference type="OrthoDB" id="5766209at2"/>
<dbReference type="PIRSF" id="PIRSF006318">
    <property type="entry name" value="YhcB"/>
    <property type="match status" value="1"/>
</dbReference>
<evidence type="ECO:0000256" key="10">
    <source>
        <dbReference type="ARBA" id="ARBA00035657"/>
    </source>
</evidence>
<evidence type="ECO:0000313" key="15">
    <source>
        <dbReference type="EMBL" id="RKF15907.1"/>
    </source>
</evidence>
<evidence type="ECO:0000256" key="4">
    <source>
        <dbReference type="ARBA" id="ARBA00022618"/>
    </source>
</evidence>
<dbReference type="RefSeq" id="WP_120355992.1">
    <property type="nucleotide sequence ID" value="NZ_RAQO01000008.1"/>
</dbReference>